<evidence type="ECO:0000313" key="3">
    <source>
        <dbReference type="Proteomes" id="UP000077628"/>
    </source>
</evidence>
<reference evidence="3" key="1">
    <citation type="submission" date="2016-03" db="EMBL/GenBank/DDBJ databases">
        <authorList>
            <person name="Heylen K."/>
            <person name="De Vos P."/>
            <person name="Vekeman B."/>
        </authorList>
    </citation>
    <scope>NUCLEOTIDE SEQUENCE [LARGE SCALE GENOMIC DNA]</scope>
    <source>
        <strain evidence="3">R-45383</strain>
    </source>
</reference>
<proteinExistence type="predicted"/>
<dbReference type="STRING" id="702114.A1355_21495"/>
<feature type="region of interest" description="Disordered" evidence="1">
    <location>
        <begin position="1"/>
        <end position="20"/>
    </location>
</feature>
<organism evidence="2 3">
    <name type="scientific">Methylomonas koyamae</name>
    <dbReference type="NCBI Taxonomy" id="702114"/>
    <lineage>
        <taxon>Bacteria</taxon>
        <taxon>Pseudomonadati</taxon>
        <taxon>Pseudomonadota</taxon>
        <taxon>Gammaproteobacteria</taxon>
        <taxon>Methylococcales</taxon>
        <taxon>Methylococcaceae</taxon>
        <taxon>Methylomonas</taxon>
    </lineage>
</organism>
<gene>
    <name evidence="2" type="ORF">A1355_21495</name>
</gene>
<feature type="compositionally biased region" description="Polar residues" evidence="1">
    <location>
        <begin position="1"/>
        <end position="11"/>
    </location>
</feature>
<sequence>MRTVPVTTQRSSRAKTARRRFCSRPRAAVLAIGGSIFSNVRQRLPQALPSHPCLEDRRP</sequence>
<comment type="caution">
    <text evidence="2">The sequence shown here is derived from an EMBL/GenBank/DDBJ whole genome shotgun (WGS) entry which is preliminary data.</text>
</comment>
<evidence type="ECO:0000256" key="1">
    <source>
        <dbReference type="SAM" id="MobiDB-lite"/>
    </source>
</evidence>
<name>A0A177P2J3_9GAMM</name>
<keyword evidence="3" id="KW-1185">Reference proteome</keyword>
<dbReference type="AlphaFoldDB" id="A0A177P2J3"/>
<accession>A0A177P2J3</accession>
<protein>
    <submittedName>
        <fullName evidence="2">Uncharacterized protein</fullName>
    </submittedName>
</protein>
<dbReference type="EMBL" id="LUUK01000057">
    <property type="protein sequence ID" value="OAI23639.1"/>
    <property type="molecule type" value="Genomic_DNA"/>
</dbReference>
<dbReference type="Proteomes" id="UP000077628">
    <property type="component" value="Unassembled WGS sequence"/>
</dbReference>
<evidence type="ECO:0000313" key="2">
    <source>
        <dbReference type="EMBL" id="OAI23639.1"/>
    </source>
</evidence>